<reference evidence="2" key="2">
    <citation type="submission" date="2022-06" db="UniProtKB">
        <authorList>
            <consortium name="EnsemblMetazoa"/>
        </authorList>
    </citation>
    <scope>IDENTIFICATION</scope>
    <source>
        <strain evidence="2">PS312</strain>
    </source>
</reference>
<protein>
    <submittedName>
        <fullName evidence="2">Uncharacterized protein</fullName>
    </submittedName>
</protein>
<proteinExistence type="predicted"/>
<feature type="compositionally biased region" description="Low complexity" evidence="1">
    <location>
        <begin position="106"/>
        <end position="130"/>
    </location>
</feature>
<evidence type="ECO:0000313" key="2">
    <source>
        <dbReference type="EnsemblMetazoa" id="PPA17697.1"/>
    </source>
</evidence>
<gene>
    <name evidence="2" type="primary">WBGene00107251</name>
</gene>
<dbReference type="AlphaFoldDB" id="A0A2A6C7D6"/>
<accession>A0A8R1UE18</accession>
<dbReference type="Proteomes" id="UP000005239">
    <property type="component" value="Unassembled WGS sequence"/>
</dbReference>
<evidence type="ECO:0000256" key="1">
    <source>
        <dbReference type="SAM" id="MobiDB-lite"/>
    </source>
</evidence>
<organism evidence="2 3">
    <name type="scientific">Pristionchus pacificus</name>
    <name type="common">Parasitic nematode worm</name>
    <dbReference type="NCBI Taxonomy" id="54126"/>
    <lineage>
        <taxon>Eukaryota</taxon>
        <taxon>Metazoa</taxon>
        <taxon>Ecdysozoa</taxon>
        <taxon>Nematoda</taxon>
        <taxon>Chromadorea</taxon>
        <taxon>Rhabditida</taxon>
        <taxon>Rhabditina</taxon>
        <taxon>Diplogasteromorpha</taxon>
        <taxon>Diplogasteroidea</taxon>
        <taxon>Neodiplogasteridae</taxon>
        <taxon>Pristionchus</taxon>
    </lineage>
</organism>
<feature type="region of interest" description="Disordered" evidence="1">
    <location>
        <begin position="98"/>
        <end position="180"/>
    </location>
</feature>
<sequence length="229" mass="25428">MVDQPDPYGLDKFRKMSSALSLSDPSIGNIFERMNHVMTCVINKGNDKSIRSALISLKNQKEISMRDESRPNAIRNLIYQMVDPFASSLETLMERERRDEMDDVVVDPSSPQQQPSPSAQIPQPSSSSMPGGNRTGGMLGNIKREGERNTNIVPEYDDTNRFPANPQMPESGFNARESGDSGATATCLRVLWATLSNEKRTGCAYAIASPHLLHLLAYFLYEEIARSAL</sequence>
<name>A0A2A6C7D6_PRIPA</name>
<dbReference type="EnsemblMetazoa" id="PPA17697.1">
    <property type="protein sequence ID" value="PPA17697.1"/>
    <property type="gene ID" value="WBGene00107251"/>
</dbReference>
<keyword evidence="3" id="KW-1185">Reference proteome</keyword>
<accession>A0A2A6C7D6</accession>
<reference evidence="3" key="1">
    <citation type="journal article" date="2008" name="Nat. Genet.">
        <title>The Pristionchus pacificus genome provides a unique perspective on nematode lifestyle and parasitism.</title>
        <authorList>
            <person name="Dieterich C."/>
            <person name="Clifton S.W."/>
            <person name="Schuster L.N."/>
            <person name="Chinwalla A."/>
            <person name="Delehaunty K."/>
            <person name="Dinkelacker I."/>
            <person name="Fulton L."/>
            <person name="Fulton R."/>
            <person name="Godfrey J."/>
            <person name="Minx P."/>
            <person name="Mitreva M."/>
            <person name="Roeseler W."/>
            <person name="Tian H."/>
            <person name="Witte H."/>
            <person name="Yang S.P."/>
            <person name="Wilson R.K."/>
            <person name="Sommer R.J."/>
        </authorList>
    </citation>
    <scope>NUCLEOTIDE SEQUENCE [LARGE SCALE GENOMIC DNA]</scope>
    <source>
        <strain evidence="3">PS312</strain>
    </source>
</reference>
<evidence type="ECO:0000313" key="3">
    <source>
        <dbReference type="Proteomes" id="UP000005239"/>
    </source>
</evidence>